<sequence length="68" mass="7712">MSAIESTCQCLTEQEVSARTGLSLSTLRAHRFKRIGFPYIKIGRAVRYRVCDLEAFLSKHLIDPSLNI</sequence>
<accession>A0A644SZZ3</accession>
<comment type="caution">
    <text evidence="1">The sequence shown here is derived from an EMBL/GenBank/DDBJ whole genome shotgun (WGS) entry which is preliminary data.</text>
</comment>
<reference evidence="1" key="1">
    <citation type="submission" date="2019-08" db="EMBL/GenBank/DDBJ databases">
        <authorList>
            <person name="Kucharzyk K."/>
            <person name="Murdoch R.W."/>
            <person name="Higgins S."/>
            <person name="Loffler F."/>
        </authorList>
    </citation>
    <scope>NUCLEOTIDE SEQUENCE</scope>
</reference>
<gene>
    <name evidence="1" type="ORF">SDC9_05695</name>
</gene>
<dbReference type="SUPFAM" id="SSF46955">
    <property type="entry name" value="Putative DNA-binding domain"/>
    <property type="match status" value="1"/>
</dbReference>
<name>A0A644SZZ3_9ZZZZ</name>
<proteinExistence type="predicted"/>
<dbReference type="AlphaFoldDB" id="A0A644SZZ3"/>
<dbReference type="EMBL" id="VSSQ01000011">
    <property type="protein sequence ID" value="MPL60139.1"/>
    <property type="molecule type" value="Genomic_DNA"/>
</dbReference>
<evidence type="ECO:0000313" key="1">
    <source>
        <dbReference type="EMBL" id="MPL60139.1"/>
    </source>
</evidence>
<protein>
    <submittedName>
        <fullName evidence="1">Uncharacterized protein</fullName>
    </submittedName>
</protein>
<dbReference type="InterPro" id="IPR009061">
    <property type="entry name" value="DNA-bd_dom_put_sf"/>
</dbReference>
<organism evidence="1">
    <name type="scientific">bioreactor metagenome</name>
    <dbReference type="NCBI Taxonomy" id="1076179"/>
    <lineage>
        <taxon>unclassified sequences</taxon>
        <taxon>metagenomes</taxon>
        <taxon>ecological metagenomes</taxon>
    </lineage>
</organism>